<feature type="region of interest" description="Disordered" evidence="1">
    <location>
        <begin position="202"/>
        <end position="228"/>
    </location>
</feature>
<keyword evidence="2" id="KW-1133">Transmembrane helix</keyword>
<name>A0A9P6ECI1_9AGAR</name>
<feature type="compositionally biased region" description="Low complexity" evidence="1">
    <location>
        <begin position="202"/>
        <end position="221"/>
    </location>
</feature>
<feature type="transmembrane region" description="Helical" evidence="2">
    <location>
        <begin position="236"/>
        <end position="259"/>
    </location>
</feature>
<proteinExistence type="predicted"/>
<protein>
    <submittedName>
        <fullName evidence="3">Uncharacterized protein</fullName>
    </submittedName>
</protein>
<organism evidence="3 4">
    <name type="scientific">Crepidotus variabilis</name>
    <dbReference type="NCBI Taxonomy" id="179855"/>
    <lineage>
        <taxon>Eukaryota</taxon>
        <taxon>Fungi</taxon>
        <taxon>Dikarya</taxon>
        <taxon>Basidiomycota</taxon>
        <taxon>Agaricomycotina</taxon>
        <taxon>Agaricomycetes</taxon>
        <taxon>Agaricomycetidae</taxon>
        <taxon>Agaricales</taxon>
        <taxon>Agaricineae</taxon>
        <taxon>Crepidotaceae</taxon>
        <taxon>Crepidotus</taxon>
    </lineage>
</organism>
<dbReference type="Proteomes" id="UP000807306">
    <property type="component" value="Unassembled WGS sequence"/>
</dbReference>
<gene>
    <name evidence="3" type="ORF">CPB83DRAFT_858110</name>
</gene>
<keyword evidence="2" id="KW-0472">Membrane</keyword>
<evidence type="ECO:0000256" key="2">
    <source>
        <dbReference type="SAM" id="Phobius"/>
    </source>
</evidence>
<dbReference type="OrthoDB" id="2951040at2759"/>
<sequence length="305" mass="32429">MLALSSVTGSRALPAEDSRKTCGPKLIFYQAQPPLFCEVAMHSTTLLILSALCLVQAAFNQTGANTTWEGNSIQPNNAGTFCYYPAPNQTQNTYCIGGHSSDPTFQQIINTHLSLPQGWSIAYYDPNNAVLGDQKFAVIEGKGTRECLSGRAADGSYQTLCQATNYDNNIVEPGSYCQVALGQKYVSDGCYTAMPDVISSSTTSSATSTSSSSGAFSTNTAGNASKAKSDDNGLDAGAIASLVVGVVGLILAAMSVWYARKQQLAGKPVIKTLKHDVASLFSSPHPTKSEYSKVTEETYPFSQRY</sequence>
<reference evidence="3" key="1">
    <citation type="submission" date="2020-11" db="EMBL/GenBank/DDBJ databases">
        <authorList>
            <consortium name="DOE Joint Genome Institute"/>
            <person name="Ahrendt S."/>
            <person name="Riley R."/>
            <person name="Andreopoulos W."/>
            <person name="Labutti K."/>
            <person name="Pangilinan J."/>
            <person name="Ruiz-Duenas F.J."/>
            <person name="Barrasa J.M."/>
            <person name="Sanchez-Garcia M."/>
            <person name="Camarero S."/>
            <person name="Miyauchi S."/>
            <person name="Serrano A."/>
            <person name="Linde D."/>
            <person name="Babiker R."/>
            <person name="Drula E."/>
            <person name="Ayuso-Fernandez I."/>
            <person name="Pacheco R."/>
            <person name="Padilla G."/>
            <person name="Ferreira P."/>
            <person name="Barriuso J."/>
            <person name="Kellner H."/>
            <person name="Castanera R."/>
            <person name="Alfaro M."/>
            <person name="Ramirez L."/>
            <person name="Pisabarro A.G."/>
            <person name="Kuo A."/>
            <person name="Tritt A."/>
            <person name="Lipzen A."/>
            <person name="He G."/>
            <person name="Yan M."/>
            <person name="Ng V."/>
            <person name="Cullen D."/>
            <person name="Martin F."/>
            <person name="Rosso M.-N."/>
            <person name="Henrissat B."/>
            <person name="Hibbett D."/>
            <person name="Martinez A.T."/>
            <person name="Grigoriev I.V."/>
        </authorList>
    </citation>
    <scope>NUCLEOTIDE SEQUENCE</scope>
    <source>
        <strain evidence="3">CBS 506.95</strain>
    </source>
</reference>
<evidence type="ECO:0000256" key="1">
    <source>
        <dbReference type="SAM" id="MobiDB-lite"/>
    </source>
</evidence>
<keyword evidence="4" id="KW-1185">Reference proteome</keyword>
<evidence type="ECO:0000313" key="3">
    <source>
        <dbReference type="EMBL" id="KAF9526284.1"/>
    </source>
</evidence>
<evidence type="ECO:0000313" key="4">
    <source>
        <dbReference type="Proteomes" id="UP000807306"/>
    </source>
</evidence>
<comment type="caution">
    <text evidence="3">The sequence shown here is derived from an EMBL/GenBank/DDBJ whole genome shotgun (WGS) entry which is preliminary data.</text>
</comment>
<dbReference type="AlphaFoldDB" id="A0A9P6ECI1"/>
<dbReference type="EMBL" id="MU157873">
    <property type="protein sequence ID" value="KAF9526284.1"/>
    <property type="molecule type" value="Genomic_DNA"/>
</dbReference>
<accession>A0A9P6ECI1</accession>
<keyword evidence="2" id="KW-0812">Transmembrane</keyword>